<keyword evidence="3" id="KW-1185">Reference proteome</keyword>
<dbReference type="InterPro" id="IPR007111">
    <property type="entry name" value="NACHT_NTPase"/>
</dbReference>
<dbReference type="STRING" id="1792845.BC343_06755"/>
<name>A0A1S9PFW8_9SPHI</name>
<comment type="caution">
    <text evidence="2">The sequence shown here is derived from an EMBL/GenBank/DDBJ whole genome shotgun (WGS) entry which is preliminary data.</text>
</comment>
<gene>
    <name evidence="2" type="ORF">BC343_06755</name>
</gene>
<evidence type="ECO:0000313" key="3">
    <source>
        <dbReference type="Proteomes" id="UP000189739"/>
    </source>
</evidence>
<evidence type="ECO:0000259" key="1">
    <source>
        <dbReference type="PROSITE" id="PS50186"/>
    </source>
</evidence>
<dbReference type="PROSITE" id="PS50186">
    <property type="entry name" value="DEP"/>
    <property type="match status" value="1"/>
</dbReference>
<sequence>MKTTEKEFKTFLKQYDAIKANVSIKMKRWTAIDDDAFSKLFNYGRHNVLLGNPGAGKSSIVKYAICKILEQDESVFEESDIYRFLPFRIELHRYNEERLKNQLGLAEYLVRVLASEYQTHLTLERMIKILTYFPCLVCFDGLDEIFDVQERIAVRNAIEQFAGTYPDVRLIVTSRYESYEEVSFSDFNELEVRDFNDVRVKAYLEKWYRLEESDKTVRKAEIAGCLQKLEQVDPELKYNPLLLSLIIILYRNELELPANKLLIYKGCTDTLVEHRDEKEKKLQFNLKITNKLAVFAAIAFWQYLQAGVKLNNHVVGNHIRNYLLSNGDFDDHDEAGKAATEFLEYAKLRSIYFENKFTHKTFLEYFTANYIFSQFYMTHDRDKFYDILTKNMGLSSWSVVLELLILQVDSQLTNKNFFTQLVDYQLSENPNEALLFFLPVLKYLSNLNDKTAARVIRLSILAMFLKQFPVKEGWVDHPQQLFNLLTSLYRTERFRTIIQKVCEEMFGAGTLNAEQIGAFAYETGAILGDWSLVDKFHEWHPVQATALQATVRNLHGVTLVDRYMEVLEDMIRVYGIEVVIPIMRSTFGQPVFVGQPKFNWIATIATMLSPEEVKQTYKKFKDMGITQSLLRKACSEPFQDEHQVAPFMHLLRGLPKSGYRDFLDGLLKPYQKTGKNLLEN</sequence>
<dbReference type="EMBL" id="MBTF01000012">
    <property type="protein sequence ID" value="OOQ59840.1"/>
    <property type="molecule type" value="Genomic_DNA"/>
</dbReference>
<dbReference type="Pfam" id="PF05729">
    <property type="entry name" value="NACHT"/>
    <property type="match status" value="1"/>
</dbReference>
<feature type="domain" description="DEP" evidence="1">
    <location>
        <begin position="308"/>
        <end position="374"/>
    </location>
</feature>
<organism evidence="2 3">
    <name type="scientific">Mucilaginibacter pedocola</name>
    <dbReference type="NCBI Taxonomy" id="1792845"/>
    <lineage>
        <taxon>Bacteria</taxon>
        <taxon>Pseudomonadati</taxon>
        <taxon>Bacteroidota</taxon>
        <taxon>Sphingobacteriia</taxon>
        <taxon>Sphingobacteriales</taxon>
        <taxon>Sphingobacteriaceae</taxon>
        <taxon>Mucilaginibacter</taxon>
    </lineage>
</organism>
<dbReference type="InterPro" id="IPR000591">
    <property type="entry name" value="DEP_dom"/>
</dbReference>
<dbReference type="RefSeq" id="WP_078348595.1">
    <property type="nucleotide sequence ID" value="NZ_MBTF01000012.1"/>
</dbReference>
<dbReference type="OrthoDB" id="5379188at2"/>
<dbReference type="Proteomes" id="UP000189739">
    <property type="component" value="Unassembled WGS sequence"/>
</dbReference>
<reference evidence="2 3" key="1">
    <citation type="submission" date="2016-07" db="EMBL/GenBank/DDBJ databases">
        <title>Genomic analysis of zinc-resistant bacterium Mucilaginibacter pedocola TBZ30.</title>
        <authorList>
            <person name="Huang J."/>
            <person name="Tang J."/>
        </authorList>
    </citation>
    <scope>NUCLEOTIDE SEQUENCE [LARGE SCALE GENOMIC DNA]</scope>
    <source>
        <strain evidence="2 3">TBZ30</strain>
    </source>
</reference>
<accession>A0A1S9PFW8</accession>
<dbReference type="SUPFAM" id="SSF52540">
    <property type="entry name" value="P-loop containing nucleoside triphosphate hydrolases"/>
    <property type="match status" value="1"/>
</dbReference>
<evidence type="ECO:0000313" key="2">
    <source>
        <dbReference type="EMBL" id="OOQ59840.1"/>
    </source>
</evidence>
<proteinExistence type="predicted"/>
<dbReference type="CDD" id="cd00267">
    <property type="entry name" value="ABC_ATPase"/>
    <property type="match status" value="1"/>
</dbReference>
<dbReference type="AlphaFoldDB" id="A0A1S9PFW8"/>
<dbReference type="Gene3D" id="3.40.50.300">
    <property type="entry name" value="P-loop containing nucleotide triphosphate hydrolases"/>
    <property type="match status" value="1"/>
</dbReference>
<dbReference type="GO" id="GO:0035556">
    <property type="term" value="P:intracellular signal transduction"/>
    <property type="evidence" value="ECO:0007669"/>
    <property type="project" value="InterPro"/>
</dbReference>
<dbReference type="InterPro" id="IPR027417">
    <property type="entry name" value="P-loop_NTPase"/>
</dbReference>
<protein>
    <recommendedName>
        <fullName evidence="1">DEP domain-containing protein</fullName>
    </recommendedName>
</protein>